<proteinExistence type="predicted"/>
<evidence type="ECO:0000313" key="1">
    <source>
        <dbReference type="EMBL" id="VAW89235.1"/>
    </source>
</evidence>
<accession>A0A3B0Z708</accession>
<gene>
    <name evidence="1" type="ORF">MNBD_GAMMA17-482</name>
</gene>
<name>A0A3B0Z708_9ZZZZ</name>
<reference evidence="1" key="1">
    <citation type="submission" date="2018-06" db="EMBL/GenBank/DDBJ databases">
        <authorList>
            <person name="Zhirakovskaya E."/>
        </authorList>
    </citation>
    <scope>NUCLEOTIDE SEQUENCE</scope>
</reference>
<protein>
    <submittedName>
        <fullName evidence="1">Uncharacterized protein</fullName>
    </submittedName>
</protein>
<sequence>MIKRLKDIPVYSSAQVNIEAEIFNTIRIATQRLALPIRLTLPRFQYIDVIIDHDSWACVDRSLNDLPIIAWTEFEITNRSALHLPVSCKISNYHFQSSQVVEGALSFTKMALEGQLTAHASNNMPQTSPSNISPLYCAVPKSSTQLR</sequence>
<dbReference type="EMBL" id="UOFQ01000126">
    <property type="protein sequence ID" value="VAW89235.1"/>
    <property type="molecule type" value="Genomic_DNA"/>
</dbReference>
<dbReference type="AlphaFoldDB" id="A0A3B0Z708"/>
<organism evidence="1">
    <name type="scientific">hydrothermal vent metagenome</name>
    <dbReference type="NCBI Taxonomy" id="652676"/>
    <lineage>
        <taxon>unclassified sequences</taxon>
        <taxon>metagenomes</taxon>
        <taxon>ecological metagenomes</taxon>
    </lineage>
</organism>